<accession>A0ABW5TSV9</accession>
<dbReference type="InterPro" id="IPR052063">
    <property type="entry name" value="Polysaccharide_Lyase_1"/>
</dbReference>
<protein>
    <recommendedName>
        <fullName evidence="6">Pectate lyase</fullName>
    </recommendedName>
</protein>
<keyword evidence="5" id="KW-1185">Reference proteome</keyword>
<evidence type="ECO:0000256" key="3">
    <source>
        <dbReference type="SAM" id="MobiDB-lite"/>
    </source>
</evidence>
<dbReference type="RefSeq" id="WP_379044243.1">
    <property type="nucleotide sequence ID" value="NZ_JBHSKW010000038.1"/>
</dbReference>
<keyword evidence="1" id="KW-0479">Metal-binding</keyword>
<dbReference type="Proteomes" id="UP001597546">
    <property type="component" value="Unassembled WGS sequence"/>
</dbReference>
<dbReference type="SUPFAM" id="SSF51126">
    <property type="entry name" value="Pectin lyase-like"/>
    <property type="match status" value="1"/>
</dbReference>
<proteinExistence type="predicted"/>
<evidence type="ECO:0000256" key="1">
    <source>
        <dbReference type="ARBA" id="ARBA00022723"/>
    </source>
</evidence>
<feature type="region of interest" description="Disordered" evidence="3">
    <location>
        <begin position="262"/>
        <end position="283"/>
    </location>
</feature>
<evidence type="ECO:0000313" key="4">
    <source>
        <dbReference type="EMBL" id="MFD2732133.1"/>
    </source>
</evidence>
<keyword evidence="2" id="KW-0325">Glycoprotein</keyword>
<name>A0ABW5TSV9_9SPHI</name>
<dbReference type="PANTHER" id="PTHR42970:SF1">
    <property type="entry name" value="PECTATE LYASE C-RELATED"/>
    <property type="match status" value="1"/>
</dbReference>
<dbReference type="InterPro" id="IPR011050">
    <property type="entry name" value="Pectin_lyase_fold/virulence"/>
</dbReference>
<sequence length="328" mass="36540">MSWSTDECSSFYDNENFTMQWCIISESLRLSGHSKGPHGYGAIWGGVNASYHHNLLAHHDSRTPRFGPGDKFTGKDRTDARNNVFYNWNGNGSYGGEAMGINLVNNYYKPGPATSARVANRIISISVKDGKNGFNQIKDIWGRYYIVGNFFPESPKVTANNWDGVQVEGSERTEVESKIPIITSATQTFDAKKAYQQVLAYAGCSKVRDEVDKRIIEETRKGTATFVGRSPFNGEGKSKGYPKKGIIDNQLDLKPADASANWSPWPTLTSRPAPLDTDNDGMPDDWEKAKKLDQGVANSSGRELSEDYDNLEVYLNDLVSFITDNQYK</sequence>
<dbReference type="EMBL" id="JBHULV010000031">
    <property type="protein sequence ID" value="MFD2732133.1"/>
    <property type="molecule type" value="Genomic_DNA"/>
</dbReference>
<reference evidence="5" key="1">
    <citation type="journal article" date="2019" name="Int. J. Syst. Evol. Microbiol.">
        <title>The Global Catalogue of Microorganisms (GCM) 10K type strain sequencing project: providing services to taxonomists for standard genome sequencing and annotation.</title>
        <authorList>
            <consortium name="The Broad Institute Genomics Platform"/>
            <consortium name="The Broad Institute Genome Sequencing Center for Infectious Disease"/>
            <person name="Wu L."/>
            <person name="Ma J."/>
        </authorList>
    </citation>
    <scope>NUCLEOTIDE SEQUENCE [LARGE SCALE GENOMIC DNA]</scope>
    <source>
        <strain evidence="5">KCTC 42456</strain>
    </source>
</reference>
<organism evidence="4 5">
    <name type="scientific">Pedobacter alpinus</name>
    <dbReference type="NCBI Taxonomy" id="1590643"/>
    <lineage>
        <taxon>Bacteria</taxon>
        <taxon>Pseudomonadati</taxon>
        <taxon>Bacteroidota</taxon>
        <taxon>Sphingobacteriia</taxon>
        <taxon>Sphingobacteriales</taxon>
        <taxon>Sphingobacteriaceae</taxon>
        <taxon>Pedobacter</taxon>
    </lineage>
</organism>
<dbReference type="PANTHER" id="PTHR42970">
    <property type="entry name" value="PECTATE LYASE C-RELATED"/>
    <property type="match status" value="1"/>
</dbReference>
<evidence type="ECO:0008006" key="6">
    <source>
        <dbReference type="Google" id="ProtNLM"/>
    </source>
</evidence>
<gene>
    <name evidence="4" type="ORF">ACFSSE_10510</name>
</gene>
<evidence type="ECO:0000313" key="5">
    <source>
        <dbReference type="Proteomes" id="UP001597546"/>
    </source>
</evidence>
<comment type="caution">
    <text evidence="4">The sequence shown here is derived from an EMBL/GenBank/DDBJ whole genome shotgun (WGS) entry which is preliminary data.</text>
</comment>
<dbReference type="Gene3D" id="2.160.20.10">
    <property type="entry name" value="Single-stranded right-handed beta-helix, Pectin lyase-like"/>
    <property type="match status" value="1"/>
</dbReference>
<evidence type="ECO:0000256" key="2">
    <source>
        <dbReference type="ARBA" id="ARBA00023180"/>
    </source>
</evidence>
<dbReference type="InterPro" id="IPR012334">
    <property type="entry name" value="Pectin_lyas_fold"/>
</dbReference>